<dbReference type="Pfam" id="PF13613">
    <property type="entry name" value="HTH_Tnp_4"/>
    <property type="match status" value="1"/>
</dbReference>
<dbReference type="Proteomes" id="UP001356427">
    <property type="component" value="Unassembled WGS sequence"/>
</dbReference>
<keyword evidence="4" id="KW-0862">Zinc</keyword>
<dbReference type="PROSITE" id="PS50950">
    <property type="entry name" value="ZF_THAP"/>
    <property type="match status" value="1"/>
</dbReference>
<dbReference type="PANTHER" id="PTHR23080">
    <property type="entry name" value="THAP DOMAIN PROTEIN"/>
    <property type="match status" value="1"/>
</dbReference>
<dbReference type="InterPro" id="IPR027805">
    <property type="entry name" value="Transposase_HTH_dom"/>
</dbReference>
<dbReference type="SUPFAM" id="SSF57716">
    <property type="entry name" value="Glucocorticoid receptor-like (DNA-binding domain)"/>
    <property type="match status" value="1"/>
</dbReference>
<dbReference type="InterPro" id="IPR006612">
    <property type="entry name" value="THAP_Znf"/>
</dbReference>
<feature type="domain" description="THAP-type" evidence="8">
    <location>
        <begin position="9"/>
        <end position="98"/>
    </location>
</feature>
<keyword evidence="10" id="KW-1185">Reference proteome</keyword>
<evidence type="ECO:0000256" key="6">
    <source>
        <dbReference type="PROSITE-ProRule" id="PRU00309"/>
    </source>
</evidence>
<dbReference type="GO" id="GO:0003677">
    <property type="term" value="F:DNA binding"/>
    <property type="evidence" value="ECO:0007669"/>
    <property type="project" value="UniProtKB-UniRule"/>
</dbReference>
<evidence type="ECO:0000313" key="10">
    <source>
        <dbReference type="Proteomes" id="UP001356427"/>
    </source>
</evidence>
<dbReference type="EMBL" id="JAGTTL010002464">
    <property type="protein sequence ID" value="KAK6270451.1"/>
    <property type="molecule type" value="Genomic_DNA"/>
</dbReference>
<protein>
    <recommendedName>
        <fullName evidence="8">THAP-type domain-containing protein</fullName>
    </recommendedName>
</protein>
<proteinExistence type="predicted"/>
<evidence type="ECO:0000256" key="5">
    <source>
        <dbReference type="ARBA" id="ARBA00023125"/>
    </source>
</evidence>
<evidence type="ECO:0000256" key="1">
    <source>
        <dbReference type="ARBA" id="ARBA00001968"/>
    </source>
</evidence>
<keyword evidence="5 6" id="KW-0238">DNA-binding</keyword>
<dbReference type="InterPro" id="IPR027806">
    <property type="entry name" value="HARBI1_dom"/>
</dbReference>
<evidence type="ECO:0000313" key="9">
    <source>
        <dbReference type="EMBL" id="KAK6270451.1"/>
    </source>
</evidence>
<dbReference type="Pfam" id="PF05485">
    <property type="entry name" value="THAP"/>
    <property type="match status" value="1"/>
</dbReference>
<dbReference type="SMART" id="SM00692">
    <property type="entry name" value="DM3"/>
    <property type="match status" value="1"/>
</dbReference>
<evidence type="ECO:0000256" key="3">
    <source>
        <dbReference type="ARBA" id="ARBA00022771"/>
    </source>
</evidence>
<dbReference type="GO" id="GO:0008270">
    <property type="term" value="F:zinc ion binding"/>
    <property type="evidence" value="ECO:0007669"/>
    <property type="project" value="UniProtKB-KW"/>
</dbReference>
<name>A0AAN8KPN0_9TELE</name>
<gene>
    <name evidence="9" type="ORF">J4Q44_G00393130</name>
</gene>
<dbReference type="SMART" id="SM00980">
    <property type="entry name" value="THAP"/>
    <property type="match status" value="1"/>
</dbReference>
<keyword evidence="7" id="KW-0175">Coiled coil</keyword>
<comment type="caution">
    <text evidence="9">The sequence shown here is derived from an EMBL/GenBank/DDBJ whole genome shotgun (WGS) entry which is preliminary data.</text>
</comment>
<dbReference type="Pfam" id="PF13359">
    <property type="entry name" value="DDE_Tnp_4"/>
    <property type="match status" value="1"/>
</dbReference>
<dbReference type="Gene3D" id="6.20.210.20">
    <property type="entry name" value="THAP domain"/>
    <property type="match status" value="1"/>
</dbReference>
<comment type="cofactor">
    <cofactor evidence="1">
        <name>a divalent metal cation</name>
        <dbReference type="ChEBI" id="CHEBI:60240"/>
    </cofactor>
</comment>
<accession>A0AAN8KPN0</accession>
<evidence type="ECO:0000256" key="2">
    <source>
        <dbReference type="ARBA" id="ARBA00022723"/>
    </source>
</evidence>
<evidence type="ECO:0000259" key="8">
    <source>
        <dbReference type="PROSITE" id="PS50950"/>
    </source>
</evidence>
<feature type="coiled-coil region" evidence="7">
    <location>
        <begin position="159"/>
        <end position="186"/>
    </location>
</feature>
<keyword evidence="3 6" id="KW-0863">Zinc-finger</keyword>
<keyword evidence="2" id="KW-0479">Metal-binding</keyword>
<reference evidence="9 10" key="1">
    <citation type="submission" date="2021-04" db="EMBL/GenBank/DDBJ databases">
        <authorList>
            <person name="De Guttry C."/>
            <person name="Zahm M."/>
            <person name="Klopp C."/>
            <person name="Cabau C."/>
            <person name="Louis A."/>
            <person name="Berthelot C."/>
            <person name="Parey E."/>
            <person name="Roest Crollius H."/>
            <person name="Montfort J."/>
            <person name="Robinson-Rechavi M."/>
            <person name="Bucao C."/>
            <person name="Bouchez O."/>
            <person name="Gislard M."/>
            <person name="Lluch J."/>
            <person name="Milhes M."/>
            <person name="Lampietro C."/>
            <person name="Lopez Roques C."/>
            <person name="Donnadieu C."/>
            <person name="Braasch I."/>
            <person name="Desvignes T."/>
            <person name="Postlethwait J."/>
            <person name="Bobe J."/>
            <person name="Wedekind C."/>
            <person name="Guiguen Y."/>
        </authorList>
    </citation>
    <scope>NUCLEOTIDE SEQUENCE [LARGE SCALE GENOMIC DNA]</scope>
    <source>
        <strain evidence="9">Cs_M1</strain>
        <tissue evidence="9">Blood</tissue>
    </source>
</reference>
<dbReference type="AlphaFoldDB" id="A0AAN8KPN0"/>
<evidence type="ECO:0000256" key="4">
    <source>
        <dbReference type="ARBA" id="ARBA00022833"/>
    </source>
</evidence>
<dbReference type="PANTHER" id="PTHR23080:SF142">
    <property type="entry name" value="SI:CH211-69L10.4"/>
    <property type="match status" value="1"/>
</dbReference>
<organism evidence="9 10">
    <name type="scientific">Coregonus suidteri</name>
    <dbReference type="NCBI Taxonomy" id="861788"/>
    <lineage>
        <taxon>Eukaryota</taxon>
        <taxon>Metazoa</taxon>
        <taxon>Chordata</taxon>
        <taxon>Craniata</taxon>
        <taxon>Vertebrata</taxon>
        <taxon>Euteleostomi</taxon>
        <taxon>Actinopterygii</taxon>
        <taxon>Neopterygii</taxon>
        <taxon>Teleostei</taxon>
        <taxon>Protacanthopterygii</taxon>
        <taxon>Salmoniformes</taxon>
        <taxon>Salmonidae</taxon>
        <taxon>Coregoninae</taxon>
        <taxon>Coregonus</taxon>
    </lineage>
</organism>
<sequence>MYPIQHRSMAQSSRRCYCSVPFCSNNKQKFPYLSFHDFPVDGEIRARWVRAIRRDEGPSFKILRGSTFVCSQHFPPEDRYTSASGRIRIKQGSVPSRFHWNDWGGGSQARESVYQRARKRLGVAVLDDSDHEMPDSTEGALPAVTNDHDYACRPSPGKLDSATQRIRELELQVLSLEIEIQHLTVKKQHPLLFNFCVTDEDYRYYTRFSSKEVFTVFWDSVYPSASRLVYWSKAQQTAHVTPSPHRKLPLIDELFMFLCRVAAGLQEKTLSTIFEVSLSTVSRIILTWTSYLYQVLGSLPVWMTREQVQATMPDKFKLYCPQGESYSRLHRDPLCETPSSLSLQSETFSSYKNHTTFKGLIGVAPCGVITFVSKLYTGSISDMEITRKCQILHLLQPGDELMADKGFLIERMLSEVGATLVIPPLKKSPQLSREDTLKTQAIARLRILVERAIRRVKEYHIWDGLVPLSTVGSVNQLWAICCLMSNYQGPLDIKGDKPV</sequence>
<evidence type="ECO:0000256" key="7">
    <source>
        <dbReference type="SAM" id="Coils"/>
    </source>
</evidence>
<dbReference type="InterPro" id="IPR038441">
    <property type="entry name" value="THAP_Znf_sf"/>
</dbReference>